<dbReference type="Pfam" id="PF13843">
    <property type="entry name" value="DDE_Tnp_1_7"/>
    <property type="match status" value="1"/>
</dbReference>
<dbReference type="OMA" id="SHINFRL"/>
<evidence type="ECO:0000313" key="3">
    <source>
        <dbReference type="Ensembl" id="ENSPMAP00000001994.1"/>
    </source>
</evidence>
<reference evidence="3" key="2">
    <citation type="submission" date="2025-09" db="UniProtKB">
        <authorList>
            <consortium name="Ensembl"/>
        </authorList>
    </citation>
    <scope>IDENTIFICATION</scope>
</reference>
<evidence type="ECO:0000259" key="2">
    <source>
        <dbReference type="Pfam" id="PF13843"/>
    </source>
</evidence>
<evidence type="ECO:0000259" key="1">
    <source>
        <dbReference type="Pfam" id="PF13842"/>
    </source>
</evidence>
<dbReference type="PANTHER" id="PTHR46599">
    <property type="entry name" value="PIGGYBAC TRANSPOSABLE ELEMENT-DERIVED PROTEIN 4"/>
    <property type="match status" value="1"/>
</dbReference>
<dbReference type="InterPro" id="IPR029526">
    <property type="entry name" value="PGBD"/>
</dbReference>
<dbReference type="STRING" id="7757.ENSPMAP00000001994"/>
<dbReference type="Pfam" id="PF13842">
    <property type="entry name" value="zf-Tnp_2"/>
    <property type="match status" value="1"/>
</dbReference>
<dbReference type="Ensembl" id="ENSPMAT00000002004.1">
    <property type="protein sequence ID" value="ENSPMAP00000001994.1"/>
    <property type="gene ID" value="ENSPMAG00000001819.1"/>
</dbReference>
<proteinExistence type="predicted"/>
<protein>
    <submittedName>
        <fullName evidence="3">Uncharacterized protein</fullName>
    </submittedName>
</protein>
<dbReference type="PANTHER" id="PTHR46599:SF3">
    <property type="entry name" value="PIGGYBAC TRANSPOSABLE ELEMENT-DERIVED PROTEIN 4"/>
    <property type="match status" value="1"/>
</dbReference>
<feature type="domain" description="PiggyBac transposable element-derived protein" evidence="2">
    <location>
        <begin position="15"/>
        <end position="378"/>
    </location>
</feature>
<feature type="domain" description="PiggyBac transposable element-derived protein 4 C-terminal zinc-finger" evidence="1">
    <location>
        <begin position="431"/>
        <end position="474"/>
    </location>
</feature>
<sequence length="479" mass="55857">DFTAVPGMQTPVPATPLGFIQLFITRELLMFFTNETNSYANCALANKSAEERAGWEGVNLMDIANYLGLTMAMGVASLPEIPMYWSTGKPYSMPAFRETMSCKRFKSIGRFFNCHNSCAVPRDNTDRLLQVRTVMEYFQSKFKALYAPNRELSLDEATLEWKGRLPFKVYNPQKPEKYGIKFYILAEAQTGYVFNFDIYVGIEKSIRNIVFGLMGPLLDKGYQLYMDNYYNSVKLTEELYEHGVHTCGTLRLSRGAPKDLQALAKMKIPRDSIHFRRKGNTFVICWMNTRLVTLITNIHNADTHNFVRQQKTRKRDGTALLSRIELQRPNAIADYMDHMRGVVHFDQMIQYYHFTRKTHKWTKKIVLYFLQMALHNAYVLYKKYSTDEKKLTLLAFHEVLFNALIHFDPQEWAVSVDVTPQLTQVTEHAMTSIMPSQRRCRVCYRNGRRRDTTWECNVCKIPLCLRGDCFVQYHSQKQY</sequence>
<name>S4R9W3_PETMA</name>
<dbReference type="GeneTree" id="ENSGT00940000171360"/>
<reference evidence="3" key="1">
    <citation type="submission" date="2025-08" db="UniProtKB">
        <authorList>
            <consortium name="Ensembl"/>
        </authorList>
    </citation>
    <scope>IDENTIFICATION</scope>
</reference>
<accession>S4R9W3</accession>
<organism evidence="3">
    <name type="scientific">Petromyzon marinus</name>
    <name type="common">Sea lamprey</name>
    <dbReference type="NCBI Taxonomy" id="7757"/>
    <lineage>
        <taxon>Eukaryota</taxon>
        <taxon>Metazoa</taxon>
        <taxon>Chordata</taxon>
        <taxon>Craniata</taxon>
        <taxon>Vertebrata</taxon>
        <taxon>Cyclostomata</taxon>
        <taxon>Hyperoartia</taxon>
        <taxon>Petromyzontiformes</taxon>
        <taxon>Petromyzontidae</taxon>
        <taxon>Petromyzon</taxon>
    </lineage>
</organism>
<dbReference type="HOGENOM" id="CLU_013052_3_1_1"/>
<dbReference type="AlphaFoldDB" id="S4R9W3"/>
<dbReference type="InterPro" id="IPR032718">
    <property type="entry name" value="PGBD4_Znf_C"/>
</dbReference>